<sequence>MKIHLNNSNSAGSRDRCHFLMLNLMTGLNLIPIHRIRTKPPPLLIYRELWGQKANPFKGSMWEKCKMIEGTMIPVKAEQQDLSNEKRSHFLLKLILTIMENKSDAVDFCYHRVKEARDELIYKGDGLKVSTEAATLSENIRLELQIHKEERGHILNSTLRSRFWCRMSHSMTFSPSRSKSRTSTPQVSLHTCEPRGTSCQQMAESQESNTFSLRTAAVNRRYSADGIIDSGSTCGRGPVDSDHFHPYQRQFSDGAVATAGCLQDICGPDTCSHGCSSETPSSWDDFSNIQSPYPELPAAPVEPGYSLAQNYSPYSSSNLLPQASSRLFPNNKQACNSKYSVQSLCAPSHKDVTTQSRFPKPIYSYSILIFMALKNSKTGSLPVSEIYSFMTEHFPYFKTAPDGWKNSVRHNLSLNKCFEKVENKNGSTSRKGCLWTLNPAKVDKMQEELHKWRRKDPVTVRRSMARPEDLDRLLGERPNKLRSLPPYTSPALLPRMPPIYGATSSSCALAQLRPGCSPFRHPQHYHIHPEPPCYLPPATAQPSNPFALYSPCGQQLAADTSSAGSGSLNSPIGGKIPPAYSAALQAEYSVGHRSMQDSLLEGDTSYDVDTLNPSLIDLQLQGNLWEELRDDSFVSTEPHVTTTTSSSTSAVQDDHTQTSCLQDSPPGSQTPPGTCRKYEDVGQNVEQYGCLNGLPPVVYSGVESLAGYLTSCTTSISLL</sequence>
<dbReference type="PANTHER" id="PTHR46721">
    <property type="entry name" value="FORKHEAD BOX PROTEIN N1"/>
    <property type="match status" value="1"/>
</dbReference>
<dbReference type="GO" id="GO:0005634">
    <property type="term" value="C:nucleus"/>
    <property type="evidence" value="ECO:0007669"/>
    <property type="project" value="UniProtKB-SubCell"/>
</dbReference>
<reference evidence="11" key="1">
    <citation type="submission" date="2025-08" db="UniProtKB">
        <authorList>
            <consortium name="RefSeq"/>
        </authorList>
    </citation>
    <scope>IDENTIFICATION</scope>
</reference>
<dbReference type="InterPro" id="IPR001766">
    <property type="entry name" value="Fork_head_dom"/>
</dbReference>
<dbReference type="SMART" id="SM00339">
    <property type="entry name" value="FH"/>
    <property type="match status" value="1"/>
</dbReference>
<dbReference type="InterPro" id="IPR030456">
    <property type="entry name" value="TF_fork_head_CS_2"/>
</dbReference>
<dbReference type="CTD" id="8456"/>
<dbReference type="PANTHER" id="PTHR46721:SF3">
    <property type="entry name" value="FORKHEAD BOX N1"/>
    <property type="match status" value="1"/>
</dbReference>
<dbReference type="AlphaFoldDB" id="A0A6P7JGN0"/>
<evidence type="ECO:0000313" key="11">
    <source>
        <dbReference type="RefSeq" id="XP_028274926.1"/>
    </source>
</evidence>
<dbReference type="CDD" id="cd20056">
    <property type="entry name" value="FH_FOXN1"/>
    <property type="match status" value="1"/>
</dbReference>
<evidence type="ECO:0000256" key="3">
    <source>
        <dbReference type="ARBA" id="ARBA00023015"/>
    </source>
</evidence>
<dbReference type="OrthoDB" id="10070006at2759"/>
<evidence type="ECO:0000259" key="9">
    <source>
        <dbReference type="PROSITE" id="PS50039"/>
    </source>
</evidence>
<feature type="region of interest" description="Disordered" evidence="8">
    <location>
        <begin position="636"/>
        <end position="674"/>
    </location>
</feature>
<evidence type="ECO:0000256" key="1">
    <source>
        <dbReference type="ARBA" id="ARBA00004123"/>
    </source>
</evidence>
<dbReference type="SUPFAM" id="SSF46785">
    <property type="entry name" value="Winged helix' DNA-binding domain"/>
    <property type="match status" value="1"/>
</dbReference>
<feature type="domain" description="Fork-head" evidence="9">
    <location>
        <begin position="360"/>
        <end position="456"/>
    </location>
</feature>
<dbReference type="Proteomes" id="UP000515145">
    <property type="component" value="Chromosome 13"/>
</dbReference>
<keyword evidence="10" id="KW-1185">Reference proteome</keyword>
<feature type="DNA-binding region" description="Fork-head" evidence="7">
    <location>
        <begin position="360"/>
        <end position="456"/>
    </location>
</feature>
<keyword evidence="3" id="KW-0805">Transcription regulation</keyword>
<keyword evidence="2" id="KW-0217">Developmental protein</keyword>
<accession>A0A6P7JGN0</accession>
<organism evidence="10 11">
    <name type="scientific">Parambassis ranga</name>
    <name type="common">Indian glassy fish</name>
    <dbReference type="NCBI Taxonomy" id="210632"/>
    <lineage>
        <taxon>Eukaryota</taxon>
        <taxon>Metazoa</taxon>
        <taxon>Chordata</taxon>
        <taxon>Craniata</taxon>
        <taxon>Vertebrata</taxon>
        <taxon>Euteleostomi</taxon>
        <taxon>Actinopterygii</taxon>
        <taxon>Neopterygii</taxon>
        <taxon>Teleostei</taxon>
        <taxon>Neoteleostei</taxon>
        <taxon>Acanthomorphata</taxon>
        <taxon>Ovalentaria</taxon>
        <taxon>Ambassidae</taxon>
        <taxon>Parambassis</taxon>
    </lineage>
</organism>
<evidence type="ECO:0000256" key="8">
    <source>
        <dbReference type="SAM" id="MobiDB-lite"/>
    </source>
</evidence>
<evidence type="ECO:0000313" key="10">
    <source>
        <dbReference type="Proteomes" id="UP000515145"/>
    </source>
</evidence>
<keyword evidence="4 7" id="KW-0238">DNA-binding</keyword>
<dbReference type="GO" id="GO:0000976">
    <property type="term" value="F:transcription cis-regulatory region binding"/>
    <property type="evidence" value="ECO:0007669"/>
    <property type="project" value="TreeGrafter"/>
</dbReference>
<dbReference type="FunFam" id="1.10.10.10:FF:000122">
    <property type="entry name" value="Forkhead box protein N1"/>
    <property type="match status" value="1"/>
</dbReference>
<dbReference type="GO" id="GO:0000981">
    <property type="term" value="F:DNA-binding transcription factor activity, RNA polymerase II-specific"/>
    <property type="evidence" value="ECO:0007669"/>
    <property type="project" value="TreeGrafter"/>
</dbReference>
<dbReference type="FunCoup" id="A0A6P7JGN0">
    <property type="interactions" value="1096"/>
</dbReference>
<evidence type="ECO:0000256" key="6">
    <source>
        <dbReference type="ARBA" id="ARBA00023242"/>
    </source>
</evidence>
<dbReference type="PRINTS" id="PR00053">
    <property type="entry name" value="FORKHEAD"/>
</dbReference>
<evidence type="ECO:0000256" key="2">
    <source>
        <dbReference type="ARBA" id="ARBA00022473"/>
    </source>
</evidence>
<dbReference type="InterPro" id="IPR049624">
    <property type="entry name" value="FOXN1_4"/>
</dbReference>
<dbReference type="PROSITE" id="PS50039">
    <property type="entry name" value="FORK_HEAD_3"/>
    <property type="match status" value="1"/>
</dbReference>
<dbReference type="InterPro" id="IPR047401">
    <property type="entry name" value="FH_FOXN1"/>
</dbReference>
<name>A0A6P7JGN0_9TELE</name>
<dbReference type="RefSeq" id="XP_028274926.1">
    <property type="nucleotide sequence ID" value="XM_028419125.1"/>
</dbReference>
<feature type="compositionally biased region" description="Polar residues" evidence="8">
    <location>
        <begin position="657"/>
        <end position="672"/>
    </location>
</feature>
<dbReference type="InterPro" id="IPR036390">
    <property type="entry name" value="WH_DNA-bd_sf"/>
</dbReference>
<comment type="subcellular location">
    <subcellularLocation>
        <location evidence="1 7">Nucleus</location>
    </subcellularLocation>
</comment>
<keyword evidence="5" id="KW-0804">Transcription</keyword>
<protein>
    <submittedName>
        <fullName evidence="11">Forkhead box protein N1 isoform X1</fullName>
    </submittedName>
</protein>
<dbReference type="Gene3D" id="1.10.10.10">
    <property type="entry name" value="Winged helix-like DNA-binding domain superfamily/Winged helix DNA-binding domain"/>
    <property type="match status" value="1"/>
</dbReference>
<dbReference type="GeneID" id="114444509"/>
<evidence type="ECO:0000256" key="5">
    <source>
        <dbReference type="ARBA" id="ARBA00023163"/>
    </source>
</evidence>
<dbReference type="InParanoid" id="A0A6P7JGN0"/>
<evidence type="ECO:0000256" key="7">
    <source>
        <dbReference type="PROSITE-ProRule" id="PRU00089"/>
    </source>
</evidence>
<gene>
    <name evidence="11" type="primary">foxn1</name>
</gene>
<dbReference type="InterPro" id="IPR036388">
    <property type="entry name" value="WH-like_DNA-bd_sf"/>
</dbReference>
<keyword evidence="6 7" id="KW-0539">Nucleus</keyword>
<dbReference type="Pfam" id="PF00250">
    <property type="entry name" value="Forkhead"/>
    <property type="match status" value="1"/>
</dbReference>
<evidence type="ECO:0000256" key="4">
    <source>
        <dbReference type="ARBA" id="ARBA00023125"/>
    </source>
</evidence>
<proteinExistence type="predicted"/>
<dbReference type="PROSITE" id="PS00658">
    <property type="entry name" value="FORK_HEAD_2"/>
    <property type="match status" value="1"/>
</dbReference>